<accession>A0A252B3F5</accession>
<gene>
    <name evidence="2" type="ORF">HK15_13265</name>
</gene>
<dbReference type="RefSeq" id="WP_094755866.1">
    <property type="nucleotide sequence ID" value="NZ_JOOY01000081.1"/>
</dbReference>
<keyword evidence="1" id="KW-0472">Membrane</keyword>
<organism evidence="2 3">
    <name type="scientific">Acetobacter orientalis</name>
    <dbReference type="NCBI Taxonomy" id="146474"/>
    <lineage>
        <taxon>Bacteria</taxon>
        <taxon>Pseudomonadati</taxon>
        <taxon>Pseudomonadota</taxon>
        <taxon>Alphaproteobacteria</taxon>
        <taxon>Acetobacterales</taxon>
        <taxon>Acetobacteraceae</taxon>
        <taxon>Acetobacter</taxon>
    </lineage>
</organism>
<name>A0A252B3F5_9PROT</name>
<dbReference type="EMBL" id="JOOY01000081">
    <property type="protein sequence ID" value="OUI98807.1"/>
    <property type="molecule type" value="Genomic_DNA"/>
</dbReference>
<keyword evidence="1" id="KW-0812">Transmembrane</keyword>
<protein>
    <submittedName>
        <fullName evidence="2">Uncharacterized protein</fullName>
    </submittedName>
</protein>
<feature type="transmembrane region" description="Helical" evidence="1">
    <location>
        <begin position="62"/>
        <end position="89"/>
    </location>
</feature>
<reference evidence="2 3" key="1">
    <citation type="submission" date="2014-06" db="EMBL/GenBank/DDBJ databases">
        <authorList>
            <person name="Ju J."/>
            <person name="Zhang J."/>
        </authorList>
    </citation>
    <scope>NUCLEOTIDE SEQUENCE [LARGE SCALE GENOMIC DNA]</scope>
    <source>
        <strain evidence="2">DmW_048</strain>
    </source>
</reference>
<evidence type="ECO:0000313" key="3">
    <source>
        <dbReference type="Proteomes" id="UP000194999"/>
    </source>
</evidence>
<evidence type="ECO:0000256" key="1">
    <source>
        <dbReference type="SAM" id="Phobius"/>
    </source>
</evidence>
<dbReference type="AlphaFoldDB" id="A0A252B3F5"/>
<proteinExistence type="predicted"/>
<comment type="caution">
    <text evidence="2">The sequence shown here is derived from an EMBL/GenBank/DDBJ whole genome shotgun (WGS) entry which is preliminary data.</text>
</comment>
<evidence type="ECO:0000313" key="2">
    <source>
        <dbReference type="EMBL" id="OUI98807.1"/>
    </source>
</evidence>
<dbReference type="Proteomes" id="UP000194999">
    <property type="component" value="Unassembled WGS sequence"/>
</dbReference>
<keyword evidence="1" id="KW-1133">Transmembrane helix</keyword>
<sequence>MPNPRWESDDEFDDGGTPMWRARQAAIKRRQSPRPITINATPAPPRDLRELWDRLTVAQCALIGYFVPMFLMGSLIVGGAIFILVYDWLERHGIIHR</sequence>